<sequence>MTMRVLSYYEVHRMFYFNLYSMNNDEEIRYLWTILPHHVKEEIYILVELEQIQQYSSPITQDLNTTNMTEHITTVTQMVFDEPSMLYPTVNDDNNEVDQSDGGDVVSSQSESHDDNGPEEGELQTLVNPVNPITKNIVPQWESSQ</sequence>
<name>A0ACC0AI03_CATRO</name>
<dbReference type="Proteomes" id="UP001060085">
    <property type="component" value="Linkage Group LG06"/>
</dbReference>
<dbReference type="EMBL" id="CM044706">
    <property type="protein sequence ID" value="KAI5660231.1"/>
    <property type="molecule type" value="Genomic_DNA"/>
</dbReference>
<reference evidence="2" key="1">
    <citation type="journal article" date="2023" name="Nat. Plants">
        <title>Single-cell RNA sequencing provides a high-resolution roadmap for understanding the multicellular compartmentation of specialized metabolism.</title>
        <authorList>
            <person name="Sun S."/>
            <person name="Shen X."/>
            <person name="Li Y."/>
            <person name="Li Y."/>
            <person name="Wang S."/>
            <person name="Li R."/>
            <person name="Zhang H."/>
            <person name="Shen G."/>
            <person name="Guo B."/>
            <person name="Wei J."/>
            <person name="Xu J."/>
            <person name="St-Pierre B."/>
            <person name="Chen S."/>
            <person name="Sun C."/>
        </authorList>
    </citation>
    <scope>NUCLEOTIDE SEQUENCE [LARGE SCALE GENOMIC DNA]</scope>
</reference>
<gene>
    <name evidence="1" type="ORF">M9H77_29024</name>
</gene>
<proteinExistence type="predicted"/>
<protein>
    <submittedName>
        <fullName evidence="1">Uncharacterized protein</fullName>
    </submittedName>
</protein>
<accession>A0ACC0AI03</accession>
<evidence type="ECO:0000313" key="2">
    <source>
        <dbReference type="Proteomes" id="UP001060085"/>
    </source>
</evidence>
<organism evidence="1 2">
    <name type="scientific">Catharanthus roseus</name>
    <name type="common">Madagascar periwinkle</name>
    <name type="synonym">Vinca rosea</name>
    <dbReference type="NCBI Taxonomy" id="4058"/>
    <lineage>
        <taxon>Eukaryota</taxon>
        <taxon>Viridiplantae</taxon>
        <taxon>Streptophyta</taxon>
        <taxon>Embryophyta</taxon>
        <taxon>Tracheophyta</taxon>
        <taxon>Spermatophyta</taxon>
        <taxon>Magnoliopsida</taxon>
        <taxon>eudicotyledons</taxon>
        <taxon>Gunneridae</taxon>
        <taxon>Pentapetalae</taxon>
        <taxon>asterids</taxon>
        <taxon>lamiids</taxon>
        <taxon>Gentianales</taxon>
        <taxon>Apocynaceae</taxon>
        <taxon>Rauvolfioideae</taxon>
        <taxon>Vinceae</taxon>
        <taxon>Catharanthinae</taxon>
        <taxon>Catharanthus</taxon>
    </lineage>
</organism>
<keyword evidence="2" id="KW-1185">Reference proteome</keyword>
<evidence type="ECO:0000313" key="1">
    <source>
        <dbReference type="EMBL" id="KAI5660231.1"/>
    </source>
</evidence>
<comment type="caution">
    <text evidence="1">The sequence shown here is derived from an EMBL/GenBank/DDBJ whole genome shotgun (WGS) entry which is preliminary data.</text>
</comment>